<dbReference type="Pfam" id="PF07729">
    <property type="entry name" value="FCD"/>
    <property type="match status" value="1"/>
</dbReference>
<evidence type="ECO:0000313" key="7">
    <source>
        <dbReference type="Proteomes" id="UP000254463"/>
    </source>
</evidence>
<evidence type="ECO:0000256" key="3">
    <source>
        <dbReference type="ARBA" id="ARBA00023163"/>
    </source>
</evidence>
<sequence length="226" mass="26268">MTTINKKITQREKPISKKEIVYNLLRSRILNGIYHPGHKVTIDDISRELSFSNSPIREAINQLVAEGLLRIIPYSGAVVQLVNEEEYIEIMYVLGILDGAATSLTSMFITEKEIEQLEAINEEMKTSLDNFNLVKFSELNRQFHTFIYNKCGNQFLISSLDAIWQKISYGNNARFTFAQFRAKESILEHRKIIQMLKDKAPTNKIEEFLREHKKNMIDTIKSQHEQ</sequence>
<dbReference type="SUPFAM" id="SSF46785">
    <property type="entry name" value="Winged helix' DNA-binding domain"/>
    <property type="match status" value="1"/>
</dbReference>
<dbReference type="Proteomes" id="UP000254463">
    <property type="component" value="Unassembled WGS sequence"/>
</dbReference>
<dbReference type="CDD" id="cd07377">
    <property type="entry name" value="WHTH_GntR"/>
    <property type="match status" value="1"/>
</dbReference>
<dbReference type="Gene3D" id="1.10.10.10">
    <property type="entry name" value="Winged helix-like DNA-binding domain superfamily/Winged helix DNA-binding domain"/>
    <property type="match status" value="1"/>
</dbReference>
<dbReference type="InterPro" id="IPR011711">
    <property type="entry name" value="GntR_C"/>
</dbReference>
<dbReference type="GO" id="GO:0003677">
    <property type="term" value="F:DNA binding"/>
    <property type="evidence" value="ECO:0007669"/>
    <property type="project" value="UniProtKB-KW"/>
</dbReference>
<dbReference type="InterPro" id="IPR036388">
    <property type="entry name" value="WH-like_DNA-bd_sf"/>
</dbReference>
<feature type="domain" description="HTH gntR-type" evidence="4">
    <location>
        <begin position="15"/>
        <end position="82"/>
    </location>
</feature>
<evidence type="ECO:0000313" key="5">
    <source>
        <dbReference type="EMBL" id="MLE30225.1"/>
    </source>
</evidence>
<dbReference type="InterPro" id="IPR036390">
    <property type="entry name" value="WH_DNA-bd_sf"/>
</dbReference>
<dbReference type="GO" id="GO:0003700">
    <property type="term" value="F:DNA-binding transcription factor activity"/>
    <property type="evidence" value="ECO:0007669"/>
    <property type="project" value="InterPro"/>
</dbReference>
<dbReference type="Pfam" id="PF00392">
    <property type="entry name" value="GntR"/>
    <property type="match status" value="1"/>
</dbReference>
<dbReference type="SMART" id="SM00345">
    <property type="entry name" value="HTH_GNTR"/>
    <property type="match status" value="1"/>
</dbReference>
<dbReference type="EMBL" id="UGWV01000002">
    <property type="protein sequence ID" value="SUF95102.1"/>
    <property type="molecule type" value="Genomic_DNA"/>
</dbReference>
<reference evidence="5" key="2">
    <citation type="submission" date="2018-10" db="EMBL/GenBank/DDBJ databases">
        <authorList>
            <consortium name="PulseNet: The National Subtyping Network for Foodborne Disease Surveillance"/>
            <person name="Tarr C.L."/>
            <person name="Trees E."/>
            <person name="Katz L.S."/>
            <person name="Carleton-Romer H.A."/>
            <person name="Stroika S."/>
            <person name="Kucerova Z."/>
            <person name="Roache K.F."/>
            <person name="Sabol A.L."/>
            <person name="Besser J."/>
            <person name="Gerner-Smidt P."/>
        </authorList>
    </citation>
    <scope>NUCLEOTIDE SEQUENCE [LARGE SCALE GENOMIC DNA]</scope>
    <source>
        <strain evidence="5">PNUSAS056479</strain>
    </source>
</reference>
<dbReference type="PROSITE" id="PS50949">
    <property type="entry name" value="HTH_GNTR"/>
    <property type="match status" value="1"/>
</dbReference>
<evidence type="ECO:0000259" key="4">
    <source>
        <dbReference type="PROSITE" id="PS50949"/>
    </source>
</evidence>
<keyword evidence="1" id="KW-0805">Transcription regulation</keyword>
<dbReference type="InterPro" id="IPR008920">
    <property type="entry name" value="TF_FadR/GntR_C"/>
</dbReference>
<dbReference type="PANTHER" id="PTHR43537">
    <property type="entry name" value="TRANSCRIPTIONAL REGULATOR, GNTR FAMILY"/>
    <property type="match status" value="1"/>
</dbReference>
<dbReference type="PANTHER" id="PTHR43537:SF24">
    <property type="entry name" value="GLUCONATE OPERON TRANSCRIPTIONAL REPRESSOR"/>
    <property type="match status" value="1"/>
</dbReference>
<evidence type="ECO:0000256" key="2">
    <source>
        <dbReference type="ARBA" id="ARBA00023125"/>
    </source>
</evidence>
<dbReference type="RefSeq" id="WP_023246953.1">
    <property type="nucleotide sequence ID" value="NZ_JBHZFA020000077.1"/>
</dbReference>
<organism evidence="5">
    <name type="scientific">Salmonella enterica</name>
    <name type="common">Salmonella choleraesuis</name>
    <dbReference type="NCBI Taxonomy" id="28901"/>
    <lineage>
        <taxon>Bacteria</taxon>
        <taxon>Pseudomonadati</taxon>
        <taxon>Pseudomonadota</taxon>
        <taxon>Gammaproteobacteria</taxon>
        <taxon>Enterobacterales</taxon>
        <taxon>Enterobacteriaceae</taxon>
        <taxon>Salmonella</taxon>
    </lineage>
</organism>
<protein>
    <submittedName>
        <fullName evidence="5">GntR family transcriptional regulator</fullName>
    </submittedName>
    <submittedName>
        <fullName evidence="6">LysR family transcriptional regulator</fullName>
    </submittedName>
</protein>
<dbReference type="InterPro" id="IPR000524">
    <property type="entry name" value="Tscrpt_reg_HTH_GntR"/>
</dbReference>
<name>A0A379RBS7_SALER</name>
<reference evidence="6 7" key="1">
    <citation type="submission" date="2018-06" db="EMBL/GenBank/DDBJ databases">
        <authorList>
            <consortium name="Pathogen Informatics"/>
            <person name="Doyle S."/>
        </authorList>
    </citation>
    <scope>NUCLEOTIDE SEQUENCE [LARGE SCALE GENOMIC DNA]</scope>
    <source>
        <strain evidence="6 7">NCTC6385</strain>
    </source>
</reference>
<dbReference type="SUPFAM" id="SSF48008">
    <property type="entry name" value="GntR ligand-binding domain-like"/>
    <property type="match status" value="1"/>
</dbReference>
<dbReference type="EMBL" id="RUTY01000009">
    <property type="protein sequence ID" value="MLE30225.1"/>
    <property type="molecule type" value="Genomic_DNA"/>
</dbReference>
<dbReference type="AlphaFoldDB" id="A0A379RBS7"/>
<keyword evidence="2" id="KW-0238">DNA-binding</keyword>
<proteinExistence type="predicted"/>
<gene>
    <name evidence="6" type="primary">ydfH_4</name>
    <name evidence="5" type="ORF">EBH50_09635</name>
    <name evidence="6" type="ORF">NCTC6385_02023</name>
</gene>
<accession>A0A379RBS7</accession>
<keyword evidence="3" id="KW-0804">Transcription</keyword>
<dbReference type="Gene3D" id="1.20.120.530">
    <property type="entry name" value="GntR ligand-binding domain-like"/>
    <property type="match status" value="1"/>
</dbReference>
<evidence type="ECO:0000313" key="6">
    <source>
        <dbReference type="EMBL" id="SUF95102.1"/>
    </source>
</evidence>
<dbReference type="Proteomes" id="UP000885317">
    <property type="component" value="Unassembled WGS sequence"/>
</dbReference>
<evidence type="ECO:0000256" key="1">
    <source>
        <dbReference type="ARBA" id="ARBA00023015"/>
    </source>
</evidence>